<dbReference type="Proteomes" id="UP000771749">
    <property type="component" value="Unassembled WGS sequence"/>
</dbReference>
<dbReference type="Pfam" id="PF14064">
    <property type="entry name" value="HmuY"/>
    <property type="match status" value="1"/>
</dbReference>
<protein>
    <submittedName>
        <fullName evidence="1">HmuY family protein</fullName>
    </submittedName>
</protein>
<gene>
    <name evidence="1" type="ORF">IAC07_00285</name>
</gene>
<reference evidence="1" key="1">
    <citation type="submission" date="2020-10" db="EMBL/GenBank/DDBJ databases">
        <authorList>
            <person name="Gilroy R."/>
        </authorList>
    </citation>
    <scope>NUCLEOTIDE SEQUENCE</scope>
    <source>
        <strain evidence="1">F1-3629</strain>
    </source>
</reference>
<proteinExistence type="predicted"/>
<dbReference type="EMBL" id="JADIMJ010000007">
    <property type="protein sequence ID" value="MBO8453144.1"/>
    <property type="molecule type" value="Genomic_DNA"/>
</dbReference>
<name>A0A940IFQ3_9BACT</name>
<sequence length="208" mass="23236">MMLFPSCEDGILGGIYDEPEEKSAYGFVQTETLVGHGTIYINTSQYTHWVCLDFQEATADSVNIVSGDPFPEQWDMAVHRYDVKTNGGSAAMTSWTDIEEFEDSGTMPEDAAFVSDIMTDDVIAVDMSGMMQGNIVYAQDWYNPELSKWLDVDTSTMPPVYTKSDNVFVLRLADGRNIALRLENYMDGSGTKGYMTIQYKTLTGEVEL</sequence>
<dbReference type="AlphaFoldDB" id="A0A940IFQ3"/>
<dbReference type="InterPro" id="IPR025921">
    <property type="entry name" value="HmuY"/>
</dbReference>
<accession>A0A940IFQ3</accession>
<organism evidence="1 2">
    <name type="scientific">Candidatus Cryptobacteroides gallistercoris</name>
    <dbReference type="NCBI Taxonomy" id="2840765"/>
    <lineage>
        <taxon>Bacteria</taxon>
        <taxon>Pseudomonadati</taxon>
        <taxon>Bacteroidota</taxon>
        <taxon>Bacteroidia</taxon>
        <taxon>Bacteroidales</taxon>
        <taxon>Candidatus Cryptobacteroides</taxon>
    </lineage>
</organism>
<reference evidence="1" key="2">
    <citation type="journal article" date="2021" name="PeerJ">
        <title>Extensive microbial diversity within the chicken gut microbiome revealed by metagenomics and culture.</title>
        <authorList>
            <person name="Gilroy R."/>
            <person name="Ravi A."/>
            <person name="Getino M."/>
            <person name="Pursley I."/>
            <person name="Horton D.L."/>
            <person name="Alikhan N.F."/>
            <person name="Baker D."/>
            <person name="Gharbi K."/>
            <person name="Hall N."/>
            <person name="Watson M."/>
            <person name="Adriaenssens E.M."/>
            <person name="Foster-Nyarko E."/>
            <person name="Jarju S."/>
            <person name="Secka A."/>
            <person name="Antonio M."/>
            <person name="Oren A."/>
            <person name="Chaudhuri R.R."/>
            <person name="La Ragione R."/>
            <person name="Hildebrand F."/>
            <person name="Pallen M.J."/>
        </authorList>
    </citation>
    <scope>NUCLEOTIDE SEQUENCE</scope>
    <source>
        <strain evidence="1">F1-3629</strain>
    </source>
</reference>
<evidence type="ECO:0000313" key="1">
    <source>
        <dbReference type="EMBL" id="MBO8453144.1"/>
    </source>
</evidence>
<comment type="caution">
    <text evidence="1">The sequence shown here is derived from an EMBL/GenBank/DDBJ whole genome shotgun (WGS) entry which is preliminary data.</text>
</comment>
<evidence type="ECO:0000313" key="2">
    <source>
        <dbReference type="Proteomes" id="UP000771749"/>
    </source>
</evidence>
<dbReference type="CDD" id="cd12105">
    <property type="entry name" value="HmuY"/>
    <property type="match status" value="1"/>
</dbReference>